<dbReference type="Proteomes" id="UP000790377">
    <property type="component" value="Unassembled WGS sequence"/>
</dbReference>
<gene>
    <name evidence="1" type="ORF">BJ138DRAFT_1118454</name>
</gene>
<comment type="caution">
    <text evidence="1">The sequence shown here is derived from an EMBL/GenBank/DDBJ whole genome shotgun (WGS) entry which is preliminary data.</text>
</comment>
<accession>A0ACB7ZX53</accession>
<evidence type="ECO:0000313" key="1">
    <source>
        <dbReference type="EMBL" id="KAH7905459.1"/>
    </source>
</evidence>
<dbReference type="EMBL" id="MU268187">
    <property type="protein sequence ID" value="KAH7905459.1"/>
    <property type="molecule type" value="Genomic_DNA"/>
</dbReference>
<keyword evidence="2" id="KW-1185">Reference proteome</keyword>
<evidence type="ECO:0000313" key="2">
    <source>
        <dbReference type="Proteomes" id="UP000790377"/>
    </source>
</evidence>
<protein>
    <submittedName>
        <fullName evidence="1">Uncharacterized protein</fullName>
    </submittedName>
</protein>
<name>A0ACB7ZX53_9AGAM</name>
<sequence>MASPIPTSLDDWTSKYSELALPDQWPTQLWDSAWRDQVSIFTWENTMRDNEPVPASELPVPSRICVMKGSVGELMDFQTKDIYVRDDYINIARRMVAFALAPDQGQSLDPSTEVGGVKSSCLECVENSELLPTNPFQQANLENPFVMQVCGSPGNEIDVFTRFTTSSP</sequence>
<organism evidence="1 2">
    <name type="scientific">Hygrophoropsis aurantiaca</name>
    <dbReference type="NCBI Taxonomy" id="72124"/>
    <lineage>
        <taxon>Eukaryota</taxon>
        <taxon>Fungi</taxon>
        <taxon>Dikarya</taxon>
        <taxon>Basidiomycota</taxon>
        <taxon>Agaricomycotina</taxon>
        <taxon>Agaricomycetes</taxon>
        <taxon>Agaricomycetidae</taxon>
        <taxon>Boletales</taxon>
        <taxon>Coniophorineae</taxon>
        <taxon>Hygrophoropsidaceae</taxon>
        <taxon>Hygrophoropsis</taxon>
    </lineage>
</organism>
<proteinExistence type="predicted"/>
<reference evidence="1" key="1">
    <citation type="journal article" date="2021" name="New Phytol.">
        <title>Evolutionary innovations through gain and loss of genes in the ectomycorrhizal Boletales.</title>
        <authorList>
            <person name="Wu G."/>
            <person name="Miyauchi S."/>
            <person name="Morin E."/>
            <person name="Kuo A."/>
            <person name="Drula E."/>
            <person name="Varga T."/>
            <person name="Kohler A."/>
            <person name="Feng B."/>
            <person name="Cao Y."/>
            <person name="Lipzen A."/>
            <person name="Daum C."/>
            <person name="Hundley H."/>
            <person name="Pangilinan J."/>
            <person name="Johnson J."/>
            <person name="Barry K."/>
            <person name="LaButti K."/>
            <person name="Ng V."/>
            <person name="Ahrendt S."/>
            <person name="Min B."/>
            <person name="Choi I.G."/>
            <person name="Park H."/>
            <person name="Plett J.M."/>
            <person name="Magnuson J."/>
            <person name="Spatafora J.W."/>
            <person name="Nagy L.G."/>
            <person name="Henrissat B."/>
            <person name="Grigoriev I.V."/>
            <person name="Yang Z.L."/>
            <person name="Xu J."/>
            <person name="Martin F.M."/>
        </authorList>
    </citation>
    <scope>NUCLEOTIDE SEQUENCE</scope>
    <source>
        <strain evidence="1">ATCC 28755</strain>
    </source>
</reference>